<reference evidence="1" key="1">
    <citation type="submission" date="2023-01" db="EMBL/GenBank/DDBJ databases">
        <title>Human gut microbiome strain richness.</title>
        <authorList>
            <person name="Chen-Liaw A."/>
        </authorList>
    </citation>
    <scope>NUCLEOTIDE SEQUENCE</scope>
    <source>
        <strain evidence="1">2225st1_A6_2225SCRN_200828</strain>
    </source>
</reference>
<sequence length="133" mass="15304">MIDVESQIYTPIAVVLRETFPGIDVSGEYVKAPSAFPHVSIVEQDNYPTLEHLSTSDKEQFATLMYEVNVYSNKSTSKKSQCRNIMKVIDDLMYQRNFTRISLSPIPNLENASIYRLVARYRAETDGTNLYRR</sequence>
<organism evidence="1 2">
    <name type="scientific">Flavonifractor plautii</name>
    <name type="common">Fusobacterium plautii</name>
    <dbReference type="NCBI Taxonomy" id="292800"/>
    <lineage>
        <taxon>Bacteria</taxon>
        <taxon>Bacillati</taxon>
        <taxon>Bacillota</taxon>
        <taxon>Clostridia</taxon>
        <taxon>Eubacteriales</taxon>
        <taxon>Oscillospiraceae</taxon>
        <taxon>Flavonifractor</taxon>
    </lineage>
</organism>
<protein>
    <submittedName>
        <fullName evidence="1">Uncharacterized protein</fullName>
    </submittedName>
</protein>
<proteinExistence type="predicted"/>
<evidence type="ECO:0000313" key="1">
    <source>
        <dbReference type="EMBL" id="MDB7905715.1"/>
    </source>
</evidence>
<dbReference type="EMBL" id="JAQLWO010000005">
    <property type="protein sequence ID" value="MDB7905715.1"/>
    <property type="molecule type" value="Genomic_DNA"/>
</dbReference>
<dbReference type="AlphaFoldDB" id="A0AAW6C1I9"/>
<accession>A0AAW6C1I9</accession>
<comment type="caution">
    <text evidence="1">The sequence shown here is derived from an EMBL/GenBank/DDBJ whole genome shotgun (WGS) entry which is preliminary data.</text>
</comment>
<gene>
    <name evidence="1" type="ORF">PND83_06985</name>
</gene>
<evidence type="ECO:0000313" key="2">
    <source>
        <dbReference type="Proteomes" id="UP001211006"/>
    </source>
</evidence>
<dbReference type="Proteomes" id="UP001211006">
    <property type="component" value="Unassembled WGS sequence"/>
</dbReference>
<name>A0AAW6C1I9_FLAPL</name>
<dbReference type="RefSeq" id="WP_271906638.1">
    <property type="nucleotide sequence ID" value="NZ_JAQLWN010000007.1"/>
</dbReference>